<comment type="caution">
    <text evidence="2">The sequence shown here is derived from an EMBL/GenBank/DDBJ whole genome shotgun (WGS) entry which is preliminary data.</text>
</comment>
<protein>
    <recommendedName>
        <fullName evidence="4">Transmembrane protein</fullName>
    </recommendedName>
</protein>
<evidence type="ECO:0000256" key="1">
    <source>
        <dbReference type="SAM" id="SignalP"/>
    </source>
</evidence>
<dbReference type="AlphaFoldDB" id="X8JGD4"/>
<sequence length="68" mass="8003">MVGYWWLRMTLLWAERWALGRFRHSCCVPSRRDSCRCDRQPQVPHSQLLNRMNAPSWVVQSAKKGMAG</sequence>
<evidence type="ECO:0008006" key="4">
    <source>
        <dbReference type="Google" id="ProtNLM"/>
    </source>
</evidence>
<proteinExistence type="predicted"/>
<reference evidence="3" key="1">
    <citation type="journal article" date="2014" name="Genome Announc.">
        <title>Draft genome sequence of the plant-pathogenic soil fungus Rhizoctonia solani anastomosis group 3 strain Rhs1AP.</title>
        <authorList>
            <person name="Cubeta M.A."/>
            <person name="Thomas E."/>
            <person name="Dean R.A."/>
            <person name="Jabaji S."/>
            <person name="Neate S.M."/>
            <person name="Tavantzis S."/>
            <person name="Toda T."/>
            <person name="Vilgalys R."/>
            <person name="Bharathan N."/>
            <person name="Fedorova-Abrams N."/>
            <person name="Pakala S.B."/>
            <person name="Pakala S.M."/>
            <person name="Zafar N."/>
            <person name="Joardar V."/>
            <person name="Losada L."/>
            <person name="Nierman W.C."/>
        </authorList>
    </citation>
    <scope>NUCLEOTIDE SEQUENCE [LARGE SCALE GENOMIC DNA]</scope>
    <source>
        <strain evidence="3">AG-3</strain>
    </source>
</reference>
<gene>
    <name evidence="2" type="ORF">RSOL_417240</name>
</gene>
<keyword evidence="1" id="KW-0732">Signal</keyword>
<dbReference type="EMBL" id="JATN01000318">
    <property type="protein sequence ID" value="EUC62341.1"/>
    <property type="molecule type" value="Genomic_DNA"/>
</dbReference>
<evidence type="ECO:0000313" key="3">
    <source>
        <dbReference type="Proteomes" id="UP000030108"/>
    </source>
</evidence>
<organism evidence="2 3">
    <name type="scientific">Rhizoctonia solani AG-3 Rhs1AP</name>
    <dbReference type="NCBI Taxonomy" id="1086054"/>
    <lineage>
        <taxon>Eukaryota</taxon>
        <taxon>Fungi</taxon>
        <taxon>Dikarya</taxon>
        <taxon>Basidiomycota</taxon>
        <taxon>Agaricomycotina</taxon>
        <taxon>Agaricomycetes</taxon>
        <taxon>Cantharellales</taxon>
        <taxon>Ceratobasidiaceae</taxon>
        <taxon>Rhizoctonia</taxon>
    </lineage>
</organism>
<feature type="chain" id="PRO_5004986215" description="Transmembrane protein" evidence="1">
    <location>
        <begin position="21"/>
        <end position="68"/>
    </location>
</feature>
<name>X8JGD4_9AGAM</name>
<feature type="signal peptide" evidence="1">
    <location>
        <begin position="1"/>
        <end position="20"/>
    </location>
</feature>
<evidence type="ECO:0000313" key="2">
    <source>
        <dbReference type="EMBL" id="EUC62341.1"/>
    </source>
</evidence>
<accession>X8JGD4</accession>
<dbReference type="Proteomes" id="UP000030108">
    <property type="component" value="Unassembled WGS sequence"/>
</dbReference>